<evidence type="ECO:0000256" key="1">
    <source>
        <dbReference type="SAM" id="MobiDB-lite"/>
    </source>
</evidence>
<feature type="compositionally biased region" description="Basic and acidic residues" evidence="1">
    <location>
        <begin position="8"/>
        <end position="39"/>
    </location>
</feature>
<protein>
    <submittedName>
        <fullName evidence="2">Uncharacterized protein</fullName>
    </submittedName>
</protein>
<name>A0A2G7TDT0_9FLAO</name>
<gene>
    <name evidence="2" type="ORF">CTI11_02375</name>
</gene>
<sequence>MATPNYAYEKRQRELAKKQKKLEKEKAKAEKRPDDHEGGGSEGNAQASPAAARPGEEGRGS</sequence>
<organism evidence="2">
    <name type="scientific">Chryseobacterium sp. B5</name>
    <dbReference type="NCBI Taxonomy" id="2050562"/>
    <lineage>
        <taxon>Bacteria</taxon>
        <taxon>Pseudomonadati</taxon>
        <taxon>Bacteroidota</taxon>
        <taxon>Flavobacteriia</taxon>
        <taxon>Flavobacteriales</taxon>
        <taxon>Weeksellaceae</taxon>
        <taxon>Chryseobacterium group</taxon>
        <taxon>Chryseobacterium</taxon>
    </lineage>
</organism>
<evidence type="ECO:0000313" key="2">
    <source>
        <dbReference type="EMBL" id="PII37207.1"/>
    </source>
</evidence>
<reference evidence="2" key="1">
    <citation type="submission" date="2017-10" db="EMBL/GenBank/DDBJ databases">
        <title>Chryseobacterium sp. B5 is a hydrocarbonoclastic and plant growth promoting bacterium.</title>
        <authorList>
            <person name="Thijs S."/>
            <person name="Gkorezis P."/>
            <person name="Van Hamme J."/>
        </authorList>
    </citation>
    <scope>NUCLEOTIDE SEQUENCE</scope>
    <source>
        <strain evidence="2">B5</strain>
    </source>
</reference>
<dbReference type="AlphaFoldDB" id="A0A2G7TDT0"/>
<comment type="caution">
    <text evidence="2">The sequence shown here is derived from an EMBL/GenBank/DDBJ whole genome shotgun (WGS) entry which is preliminary data.</text>
</comment>
<dbReference type="EMBL" id="PEKC01000005">
    <property type="protein sequence ID" value="PII37207.1"/>
    <property type="molecule type" value="Genomic_DNA"/>
</dbReference>
<proteinExistence type="predicted"/>
<feature type="region of interest" description="Disordered" evidence="1">
    <location>
        <begin position="1"/>
        <end position="61"/>
    </location>
</feature>
<accession>A0A2G7TDT0</accession>